<keyword evidence="2" id="KW-1185">Reference proteome</keyword>
<accession>F6B873</accession>
<sequence>MFNALAAGRLFFGQTNQPDREQQSAYLLDLLLHCRKVTFEAGPGLTPEGLKGFQEILKQRERVGKIKVVQFPTSEPIEDDEF</sequence>
<protein>
    <submittedName>
        <fullName evidence="1">Uncharacterized protein</fullName>
    </submittedName>
</protein>
<dbReference type="KEGG" id="dca:Desca_0630"/>
<organism evidence="1 2">
    <name type="scientific">Desulfotomaculum nigrificans (strain DSM 14880 / VKM B-2319 / CO-1-SRB)</name>
    <name type="common">Desulfotomaculum carboxydivorans</name>
    <dbReference type="NCBI Taxonomy" id="868595"/>
    <lineage>
        <taxon>Bacteria</taxon>
        <taxon>Bacillati</taxon>
        <taxon>Bacillota</taxon>
        <taxon>Clostridia</taxon>
        <taxon>Eubacteriales</taxon>
        <taxon>Desulfotomaculaceae</taxon>
        <taxon>Desulfotomaculum</taxon>
    </lineage>
</organism>
<proteinExistence type="predicted"/>
<name>F6B873_DESCC</name>
<evidence type="ECO:0000313" key="1">
    <source>
        <dbReference type="EMBL" id="AEF93518.1"/>
    </source>
</evidence>
<dbReference type="AlphaFoldDB" id="F6B873"/>
<dbReference type="EMBL" id="CP002736">
    <property type="protein sequence ID" value="AEF93518.1"/>
    <property type="molecule type" value="Genomic_DNA"/>
</dbReference>
<gene>
    <name evidence="1" type="ordered locus">Desca_0630</name>
</gene>
<reference evidence="1 2" key="1">
    <citation type="submission" date="2011-05" db="EMBL/GenBank/DDBJ databases">
        <title>Complete sequence of Desulfotomaculum carboxydivorans CO-1-SRB.</title>
        <authorList>
            <consortium name="US DOE Joint Genome Institute"/>
            <person name="Lucas S."/>
            <person name="Han J."/>
            <person name="Lapidus A."/>
            <person name="Cheng J.-F."/>
            <person name="Goodwin L."/>
            <person name="Pitluck S."/>
            <person name="Peters L."/>
            <person name="Mikhailova N."/>
            <person name="Lu M."/>
            <person name="Han C."/>
            <person name="Tapia R."/>
            <person name="Land M."/>
            <person name="Hauser L."/>
            <person name="Kyrpides N."/>
            <person name="Ivanova N."/>
            <person name="Pagani I."/>
            <person name="Stams A."/>
            <person name="Plugge C."/>
            <person name="Muyzer G."/>
            <person name="Kuever J."/>
            <person name="Parshina S."/>
            <person name="Ivanova A."/>
            <person name="Nazina T."/>
            <person name="Woyke T."/>
        </authorList>
    </citation>
    <scope>NUCLEOTIDE SEQUENCE [LARGE SCALE GENOMIC DNA]</scope>
    <source>
        <strain evidence="2">DSM 14880 / VKM B-2319 / CO-1-SRB</strain>
    </source>
</reference>
<dbReference type="Proteomes" id="UP000009226">
    <property type="component" value="Chromosome"/>
</dbReference>
<dbReference type="RefSeq" id="WP_013809745.1">
    <property type="nucleotide sequence ID" value="NC_015565.1"/>
</dbReference>
<dbReference type="HOGENOM" id="CLU_2552694_0_0_9"/>
<evidence type="ECO:0000313" key="2">
    <source>
        <dbReference type="Proteomes" id="UP000009226"/>
    </source>
</evidence>